<name>A0A5A5T7L6_9CHLR</name>
<feature type="region of interest" description="Disordered" evidence="1">
    <location>
        <begin position="107"/>
        <end position="130"/>
    </location>
</feature>
<gene>
    <name evidence="2" type="ORF">KDI_04780</name>
</gene>
<dbReference type="Proteomes" id="UP000322530">
    <property type="component" value="Unassembled WGS sequence"/>
</dbReference>
<reference evidence="2 3" key="1">
    <citation type="submission" date="2019-01" db="EMBL/GenBank/DDBJ databases">
        <title>Draft genome sequence of Dictyobacter sp. Uno17.</title>
        <authorList>
            <person name="Wang C.M."/>
            <person name="Zheng Y."/>
            <person name="Sakai Y."/>
            <person name="Abe K."/>
            <person name="Yokota A."/>
            <person name="Yabe S."/>
        </authorList>
    </citation>
    <scope>NUCLEOTIDE SEQUENCE [LARGE SCALE GENOMIC DNA]</scope>
    <source>
        <strain evidence="2 3">Uno17</strain>
    </source>
</reference>
<protein>
    <submittedName>
        <fullName evidence="2">Uncharacterized protein</fullName>
    </submittedName>
</protein>
<dbReference type="AlphaFoldDB" id="A0A5A5T7L6"/>
<evidence type="ECO:0000256" key="1">
    <source>
        <dbReference type="SAM" id="MobiDB-lite"/>
    </source>
</evidence>
<organism evidence="2 3">
    <name type="scientific">Dictyobacter arantiisoli</name>
    <dbReference type="NCBI Taxonomy" id="2014874"/>
    <lineage>
        <taxon>Bacteria</taxon>
        <taxon>Bacillati</taxon>
        <taxon>Chloroflexota</taxon>
        <taxon>Ktedonobacteria</taxon>
        <taxon>Ktedonobacterales</taxon>
        <taxon>Dictyobacteraceae</taxon>
        <taxon>Dictyobacter</taxon>
    </lineage>
</organism>
<dbReference type="EMBL" id="BIXY01000004">
    <property type="protein sequence ID" value="GCF06914.1"/>
    <property type="molecule type" value="Genomic_DNA"/>
</dbReference>
<proteinExistence type="predicted"/>
<keyword evidence="3" id="KW-1185">Reference proteome</keyword>
<dbReference type="RefSeq" id="WP_149399967.1">
    <property type="nucleotide sequence ID" value="NZ_BIXY01000004.1"/>
</dbReference>
<evidence type="ECO:0000313" key="2">
    <source>
        <dbReference type="EMBL" id="GCF06914.1"/>
    </source>
</evidence>
<sequence>MLTYQALDRQAEAEHSQKYLYPANQQAMDHLYLELLQDILMDKYDTLDELQRSILTTITNFIQHELGTLYTDISLPTQHSSKQVMIKGVTIQQGGRGGLQGPFAGCGVSPSPSPSPPQGGLRGTGYLNSY</sequence>
<dbReference type="OrthoDB" id="156356at2"/>
<evidence type="ECO:0000313" key="3">
    <source>
        <dbReference type="Proteomes" id="UP000322530"/>
    </source>
</evidence>
<comment type="caution">
    <text evidence="2">The sequence shown here is derived from an EMBL/GenBank/DDBJ whole genome shotgun (WGS) entry which is preliminary data.</text>
</comment>
<accession>A0A5A5T7L6</accession>